<protein>
    <submittedName>
        <fullName evidence="2">Conjugal transfer protein TrbI</fullName>
    </submittedName>
</protein>
<evidence type="ECO:0000313" key="2">
    <source>
        <dbReference type="EMBL" id="OKH14270.1"/>
    </source>
</evidence>
<evidence type="ECO:0000256" key="1">
    <source>
        <dbReference type="SAM" id="SignalP"/>
    </source>
</evidence>
<proteinExistence type="predicted"/>
<dbReference type="Gene3D" id="2.40.128.260">
    <property type="entry name" value="Type IV secretion system, VirB10/TraB/TrbI"/>
    <property type="match status" value="1"/>
</dbReference>
<dbReference type="EMBL" id="MRCA01000004">
    <property type="protein sequence ID" value="OKH14270.1"/>
    <property type="molecule type" value="Genomic_DNA"/>
</dbReference>
<dbReference type="InterPro" id="IPR042217">
    <property type="entry name" value="T4SS_VirB10/TrbI"/>
</dbReference>
<dbReference type="AlphaFoldDB" id="A0A1U7H044"/>
<reference evidence="2 3" key="1">
    <citation type="submission" date="2016-11" db="EMBL/GenBank/DDBJ databases">
        <title>Draft Genome Sequences of Nine Cyanobacterial Strains from Diverse Habitats.</title>
        <authorList>
            <person name="Zhu T."/>
            <person name="Hou S."/>
            <person name="Lu X."/>
            <person name="Hess W.R."/>
        </authorList>
    </citation>
    <scope>NUCLEOTIDE SEQUENCE [LARGE SCALE GENOMIC DNA]</scope>
    <source>
        <strain evidence="2 3">NIES-592</strain>
    </source>
</reference>
<keyword evidence="1" id="KW-0732">Signal</keyword>
<feature type="signal peptide" evidence="1">
    <location>
        <begin position="1"/>
        <end position="23"/>
    </location>
</feature>
<feature type="chain" id="PRO_5012617566" evidence="1">
    <location>
        <begin position="24"/>
        <end position="228"/>
    </location>
</feature>
<comment type="caution">
    <text evidence="2">The sequence shown here is derived from an EMBL/GenBank/DDBJ whole genome shotgun (WGS) entry which is preliminary data.</text>
</comment>
<evidence type="ECO:0000313" key="3">
    <source>
        <dbReference type="Proteomes" id="UP000186391"/>
    </source>
</evidence>
<dbReference type="Proteomes" id="UP000186391">
    <property type="component" value="Unassembled WGS sequence"/>
</dbReference>
<name>A0A1U7H044_9CYAN</name>
<dbReference type="OrthoDB" id="9767597at2"/>
<sequence>MNRLLYWKSGTTALMAMVMSTSAIVPLFAPVATAQQPAIFTRPNQPISQSRTVSIPAGVTIPVTFDKDRIVVTPDETTSVTLEVAQNVVDGNRNVLIPAGTKIEGQLQPRTINGVKGSQFVAEELVFSDGRRQPIDASSRVVTRKETIKKGAKTTTILTDAALGAGAATVISLLTGNKKVEVLEPVAGGAVGALASTLLRRREVEVVVINPQQDLDVTLNSNLVVSRF</sequence>
<dbReference type="RefSeq" id="WP_073555595.1">
    <property type="nucleotide sequence ID" value="NZ_MRCA01000004.1"/>
</dbReference>
<organism evidence="2 3">
    <name type="scientific">Fischerella major NIES-592</name>
    <dbReference type="NCBI Taxonomy" id="210994"/>
    <lineage>
        <taxon>Bacteria</taxon>
        <taxon>Bacillati</taxon>
        <taxon>Cyanobacteriota</taxon>
        <taxon>Cyanophyceae</taxon>
        <taxon>Nostocales</taxon>
        <taxon>Hapalosiphonaceae</taxon>
        <taxon>Fischerella</taxon>
    </lineage>
</organism>
<keyword evidence="3" id="KW-1185">Reference proteome</keyword>
<accession>A0A1U7H044</accession>
<gene>
    <name evidence="2" type="ORF">NIES592_09330</name>
</gene>